<evidence type="ECO:0000256" key="1">
    <source>
        <dbReference type="SAM" id="SignalP"/>
    </source>
</evidence>
<proteinExistence type="predicted"/>
<evidence type="ECO:0000313" key="2">
    <source>
        <dbReference type="EMBL" id="TDT17918.1"/>
    </source>
</evidence>
<evidence type="ECO:0000313" key="3">
    <source>
        <dbReference type="Proteomes" id="UP000294558"/>
    </source>
</evidence>
<organism evidence="2 3">
    <name type="scientific">Ilumatobacter fluminis</name>
    <dbReference type="NCBI Taxonomy" id="467091"/>
    <lineage>
        <taxon>Bacteria</taxon>
        <taxon>Bacillati</taxon>
        <taxon>Actinomycetota</taxon>
        <taxon>Acidimicrobiia</taxon>
        <taxon>Acidimicrobiales</taxon>
        <taxon>Ilumatobacteraceae</taxon>
        <taxon>Ilumatobacter</taxon>
    </lineage>
</organism>
<dbReference type="OrthoDB" id="3400158at2"/>
<feature type="signal peptide" evidence="1">
    <location>
        <begin position="1"/>
        <end position="31"/>
    </location>
</feature>
<keyword evidence="3" id="KW-1185">Reference proteome</keyword>
<dbReference type="AlphaFoldDB" id="A0A4V3EJD6"/>
<evidence type="ECO:0008006" key="4">
    <source>
        <dbReference type="Google" id="ProtNLM"/>
    </source>
</evidence>
<dbReference type="RefSeq" id="WP_133870170.1">
    <property type="nucleotide sequence ID" value="NZ_SOAU01000001.1"/>
</dbReference>
<sequence>MKKTAKKTVAAIATAGALTVGLGMTAGTASAAPNEKGSCVQAGLGTLKDLGLLQQAAKKQIDYSTLADAEAGPIFADLPEGSFLSLGQVVKLHTTNPELFAWC</sequence>
<name>A0A4V3EJD6_9ACTN</name>
<dbReference type="EMBL" id="SOAU01000001">
    <property type="protein sequence ID" value="TDT17918.1"/>
    <property type="molecule type" value="Genomic_DNA"/>
</dbReference>
<accession>A0A4V3EJD6</accession>
<reference evidence="2 3" key="1">
    <citation type="submission" date="2019-03" db="EMBL/GenBank/DDBJ databases">
        <title>Sequencing the genomes of 1000 actinobacteria strains.</title>
        <authorList>
            <person name="Klenk H.-P."/>
        </authorList>
    </citation>
    <scope>NUCLEOTIDE SEQUENCE [LARGE SCALE GENOMIC DNA]</scope>
    <source>
        <strain evidence="2 3">DSM 18936</strain>
    </source>
</reference>
<feature type="chain" id="PRO_5020568316" description="Secreted protein" evidence="1">
    <location>
        <begin position="32"/>
        <end position="103"/>
    </location>
</feature>
<gene>
    <name evidence="2" type="ORF">BDK89_3531</name>
</gene>
<comment type="caution">
    <text evidence="2">The sequence shown here is derived from an EMBL/GenBank/DDBJ whole genome shotgun (WGS) entry which is preliminary data.</text>
</comment>
<dbReference type="Proteomes" id="UP000294558">
    <property type="component" value="Unassembled WGS sequence"/>
</dbReference>
<keyword evidence="1" id="KW-0732">Signal</keyword>
<protein>
    <recommendedName>
        <fullName evidence="4">Secreted protein</fullName>
    </recommendedName>
</protein>